<feature type="domain" description="SbsA Ig-like" evidence="3">
    <location>
        <begin position="80"/>
        <end position="179"/>
    </location>
</feature>
<evidence type="ECO:0000256" key="1">
    <source>
        <dbReference type="ARBA" id="ARBA00022729"/>
    </source>
</evidence>
<feature type="domain" description="SbsA Ig-like" evidence="3">
    <location>
        <begin position="183"/>
        <end position="269"/>
    </location>
</feature>
<feature type="transmembrane region" description="Helical" evidence="2">
    <location>
        <begin position="20"/>
        <end position="41"/>
    </location>
</feature>
<keyword evidence="2" id="KW-0472">Membrane</keyword>
<evidence type="ECO:0008006" key="7">
    <source>
        <dbReference type="Google" id="ProtNLM"/>
    </source>
</evidence>
<evidence type="ECO:0000313" key="6">
    <source>
        <dbReference type="Proteomes" id="UP000176740"/>
    </source>
</evidence>
<dbReference type="EMBL" id="MFBO01000039">
    <property type="protein sequence ID" value="OGD97071.1"/>
    <property type="molecule type" value="Genomic_DNA"/>
</dbReference>
<evidence type="ECO:0000259" key="3">
    <source>
        <dbReference type="Pfam" id="PF13205"/>
    </source>
</evidence>
<dbReference type="Pfam" id="PF13205">
    <property type="entry name" value="Big_5"/>
    <property type="match status" value="3"/>
</dbReference>
<accession>A0A1F5GYY2</accession>
<dbReference type="Gene3D" id="2.60.40.3710">
    <property type="match status" value="3"/>
</dbReference>
<evidence type="ECO:0000313" key="5">
    <source>
        <dbReference type="EMBL" id="OGD97071.1"/>
    </source>
</evidence>
<keyword evidence="2" id="KW-1133">Transmembrane helix</keyword>
<dbReference type="AlphaFoldDB" id="A0A1F5GYY2"/>
<proteinExistence type="predicted"/>
<reference evidence="5 6" key="1">
    <citation type="journal article" date="2016" name="Nat. Commun.">
        <title>Thousands of microbial genomes shed light on interconnected biogeochemical processes in an aquifer system.</title>
        <authorList>
            <person name="Anantharaman K."/>
            <person name="Brown C.T."/>
            <person name="Hug L.A."/>
            <person name="Sharon I."/>
            <person name="Castelle C.J."/>
            <person name="Probst A.J."/>
            <person name="Thomas B.C."/>
            <person name="Singh A."/>
            <person name="Wilkins M.J."/>
            <person name="Karaoz U."/>
            <person name="Brodie E.L."/>
            <person name="Williams K.H."/>
            <person name="Hubbard S.S."/>
            <person name="Banfield J.F."/>
        </authorList>
    </citation>
    <scope>NUCLEOTIDE SEQUENCE [LARGE SCALE GENOMIC DNA]</scope>
</reference>
<evidence type="ECO:0000259" key="4">
    <source>
        <dbReference type="Pfam" id="PF13529"/>
    </source>
</evidence>
<protein>
    <recommendedName>
        <fullName evidence="7">Peptidase C39-like domain-containing protein</fullName>
    </recommendedName>
</protein>
<dbReference type="STRING" id="1797725.A3A49_00880"/>
<dbReference type="InterPro" id="IPR039564">
    <property type="entry name" value="Peptidase_C39-like"/>
</dbReference>
<organism evidence="5 6">
    <name type="scientific">Candidatus Curtissbacteria bacterium RIFCSPLOWO2_01_FULL_38_11b</name>
    <dbReference type="NCBI Taxonomy" id="1797725"/>
    <lineage>
        <taxon>Bacteria</taxon>
        <taxon>Candidatus Curtissiibacteriota</taxon>
    </lineage>
</organism>
<dbReference type="Gene3D" id="3.90.70.10">
    <property type="entry name" value="Cysteine proteinases"/>
    <property type="match status" value="1"/>
</dbReference>
<name>A0A1F5GYY2_9BACT</name>
<dbReference type="PANTHER" id="PTHR37806">
    <property type="entry name" value="LMO0724 PROTEIN"/>
    <property type="match status" value="1"/>
</dbReference>
<feature type="transmembrane region" description="Helical" evidence="2">
    <location>
        <begin position="53"/>
        <end position="77"/>
    </location>
</feature>
<dbReference type="InterPro" id="IPR032812">
    <property type="entry name" value="SbsA_Ig"/>
</dbReference>
<comment type="caution">
    <text evidence="5">The sequence shown here is derived from an EMBL/GenBank/DDBJ whole genome shotgun (WGS) entry which is preliminary data.</text>
</comment>
<gene>
    <name evidence="5" type="ORF">A3A49_00880</name>
</gene>
<dbReference type="Pfam" id="PF13529">
    <property type="entry name" value="Peptidase_C39_2"/>
    <property type="match status" value="1"/>
</dbReference>
<dbReference type="PANTHER" id="PTHR37806:SF1">
    <property type="entry name" value="PEPTIDASE C39-LIKE DOMAIN-CONTAINING PROTEIN"/>
    <property type="match status" value="1"/>
</dbReference>
<keyword evidence="1" id="KW-0732">Signal</keyword>
<feature type="domain" description="Peptidase C39-like" evidence="4">
    <location>
        <begin position="488"/>
        <end position="647"/>
    </location>
</feature>
<evidence type="ECO:0000256" key="2">
    <source>
        <dbReference type="SAM" id="Phobius"/>
    </source>
</evidence>
<feature type="domain" description="SbsA Ig-like" evidence="3">
    <location>
        <begin position="395"/>
        <end position="481"/>
    </location>
</feature>
<dbReference type="Proteomes" id="UP000176740">
    <property type="component" value="Unassembled WGS sequence"/>
</dbReference>
<keyword evidence="2" id="KW-0812">Transmembrane</keyword>
<sequence>MDSSPQSAVEGSPLISPDLVIFYFSIFLIVTTIIYLVHHFTTKPQNPSHIKKFLITALIVKVFFVFLIFTAVLYYFIPSPKISNSSPAANSSEVPISSKIEITFDRPVSRSELAKQISPKIPGTWRFEISYYKTHLYRKLVFYPEVTFLPDVEYTIILKNVKNVSKLSQSNNFSLTFKTEPLPNVSSISPQAGSNDVSLDSPISIELDRPNKNLADFSFVLEPHIDHSVEVSKDYKSYIIKPKERLKQGTEYSLKVAKARIAKDKEGAIVFRGTQQSESSTKFKTKLPPRIASFIRNAEQAFVDAPLNIEFTKAMDFKSVQENISVEPAFAGTIVLSEDKKLSIIPKKLEFETPYEIKIAKGTKSIDGTYTEEDIVLDFKTIGSVKIVSASSVWENQNENIGVKNSLSFNFDQEVDKISAQNNFSITPQVDGTFTWNGNTMIFAPSHLLAYDTKYMTVFAPGIKSIRGLVSRDFFTTSFSTESFVFILSVPAYLQKYPLSCEAASLRMILIFKGIPINEDQILELIGFDNTPKQDGIWGDPNAAFVGNVKGKQMVSGYGVHWGPIERVAKIYRNAQSFSGWSLGQLTDQLLKGNPVQVWGYSRGGVASFWNTPGGNQIQAIAGEHTMVVKGFAGKADDPSQIIVNDPLVGEVYLSQSMFNTKWEAFGRSGVVVF</sequence>